<dbReference type="Pfam" id="PF14322">
    <property type="entry name" value="SusD-like_3"/>
    <property type="match status" value="1"/>
</dbReference>
<keyword evidence="4" id="KW-0472">Membrane</keyword>
<evidence type="ECO:0000256" key="3">
    <source>
        <dbReference type="ARBA" id="ARBA00022729"/>
    </source>
</evidence>
<proteinExistence type="inferred from homology"/>
<keyword evidence="3" id="KW-0732">Signal</keyword>
<dbReference type="Gene3D" id="1.25.40.390">
    <property type="match status" value="1"/>
</dbReference>
<evidence type="ECO:0000256" key="5">
    <source>
        <dbReference type="ARBA" id="ARBA00023237"/>
    </source>
</evidence>
<organism evidence="8 9">
    <name type="scientific">Chryseosolibacter histidini</name>
    <dbReference type="NCBI Taxonomy" id="2782349"/>
    <lineage>
        <taxon>Bacteria</taxon>
        <taxon>Pseudomonadati</taxon>
        <taxon>Bacteroidota</taxon>
        <taxon>Cytophagia</taxon>
        <taxon>Cytophagales</taxon>
        <taxon>Chryseotaleaceae</taxon>
        <taxon>Chryseosolibacter</taxon>
    </lineage>
</organism>
<gene>
    <name evidence="8" type="ORF">KK083_19045</name>
</gene>
<evidence type="ECO:0000259" key="6">
    <source>
        <dbReference type="Pfam" id="PF07980"/>
    </source>
</evidence>
<dbReference type="InterPro" id="IPR012944">
    <property type="entry name" value="SusD_RagB_dom"/>
</dbReference>
<evidence type="ECO:0000256" key="4">
    <source>
        <dbReference type="ARBA" id="ARBA00023136"/>
    </source>
</evidence>
<feature type="domain" description="RagB/SusD" evidence="6">
    <location>
        <begin position="322"/>
        <end position="493"/>
    </location>
</feature>
<accession>A0AAP2DRG3</accession>
<dbReference type="InterPro" id="IPR033985">
    <property type="entry name" value="SusD-like_N"/>
</dbReference>
<dbReference type="RefSeq" id="WP_254166255.1">
    <property type="nucleotide sequence ID" value="NZ_JAHESF010000020.1"/>
</dbReference>
<protein>
    <submittedName>
        <fullName evidence="8">RagB/SusD family nutrient uptake outer membrane protein</fullName>
    </submittedName>
</protein>
<evidence type="ECO:0000259" key="7">
    <source>
        <dbReference type="Pfam" id="PF14322"/>
    </source>
</evidence>
<evidence type="ECO:0000313" key="8">
    <source>
        <dbReference type="EMBL" id="MBT1698999.1"/>
    </source>
</evidence>
<evidence type="ECO:0000256" key="1">
    <source>
        <dbReference type="ARBA" id="ARBA00004442"/>
    </source>
</evidence>
<comment type="caution">
    <text evidence="8">The sequence shown here is derived from an EMBL/GenBank/DDBJ whole genome shotgun (WGS) entry which is preliminary data.</text>
</comment>
<comment type="similarity">
    <text evidence="2">Belongs to the SusD family.</text>
</comment>
<dbReference type="GO" id="GO:0009279">
    <property type="term" value="C:cell outer membrane"/>
    <property type="evidence" value="ECO:0007669"/>
    <property type="project" value="UniProtKB-SubCell"/>
</dbReference>
<dbReference type="InterPro" id="IPR011990">
    <property type="entry name" value="TPR-like_helical_dom_sf"/>
</dbReference>
<keyword evidence="5" id="KW-0998">Cell outer membrane</keyword>
<evidence type="ECO:0000256" key="2">
    <source>
        <dbReference type="ARBA" id="ARBA00006275"/>
    </source>
</evidence>
<evidence type="ECO:0000313" key="9">
    <source>
        <dbReference type="Proteomes" id="UP001319200"/>
    </source>
</evidence>
<dbReference type="AlphaFoldDB" id="A0AAP2DRG3"/>
<dbReference type="Proteomes" id="UP001319200">
    <property type="component" value="Unassembled WGS sequence"/>
</dbReference>
<dbReference type="EMBL" id="JAHESF010000020">
    <property type="protein sequence ID" value="MBT1698999.1"/>
    <property type="molecule type" value="Genomic_DNA"/>
</dbReference>
<name>A0AAP2DRG3_9BACT</name>
<dbReference type="Pfam" id="PF07980">
    <property type="entry name" value="SusD_RagB"/>
    <property type="match status" value="1"/>
</dbReference>
<feature type="domain" description="SusD-like N-terminal" evidence="7">
    <location>
        <begin position="72"/>
        <end position="232"/>
    </location>
</feature>
<comment type="subcellular location">
    <subcellularLocation>
        <location evidence="1">Cell outer membrane</location>
    </subcellularLocation>
</comment>
<dbReference type="CDD" id="cd08977">
    <property type="entry name" value="SusD"/>
    <property type="match status" value="1"/>
</dbReference>
<sequence>MAHKYIYKLLLIILLALCTACESWLALEPQDAITRQEFWQTKEQVQAAMIGCYASLLGTTDNQRSIAESMFLWGEMRGDMIVPNTSAVAAELEVVNGNILATNALANWRSFYKTINYCNTLIKFAPDVLRTDPTFKQSQLNAYLAEALTIRSLLYFYLVRTFREVPLKIEPTVSDQDEYAIAKSTEEEIITRILADLRQAEEMAVLSYGNHAANKGRVTRYTVNALQADVYLWAEDYEHAIEACNEIINSGQFGLVGGGEWFASQFVSGNSNESIFELQFDVQKTNPFFDMFATNRRWLASPLVLEEMYTIDFTNPENKDLRADGASLRSDGRIWKYLGLDAERQRTVNESYAHWIIYRYADILLLKAEALAQTGGGAEALQIIDQVRTRGNALEATERGIDPDDISGLTDYILEERARELAFEGKRWFDLLRNARRDSYSRLDILISMAVKSAPPERQQSIINKLLDSNSHYLPIFYSELLTNKNLVQNPFYLR</sequence>
<keyword evidence="9" id="KW-1185">Reference proteome</keyword>
<dbReference type="SUPFAM" id="SSF48452">
    <property type="entry name" value="TPR-like"/>
    <property type="match status" value="1"/>
</dbReference>
<reference evidence="8 9" key="1">
    <citation type="submission" date="2021-05" db="EMBL/GenBank/DDBJ databases">
        <title>A Polyphasic approach of four new species of the genus Ohtaekwangia: Ohtaekwangia histidinii sp. nov., Ohtaekwangia cretensis sp. nov., Ohtaekwangia indiensis sp. nov., Ohtaekwangia reichenbachii sp. nov. from diverse environment.</title>
        <authorList>
            <person name="Octaviana S."/>
        </authorList>
    </citation>
    <scope>NUCLEOTIDE SEQUENCE [LARGE SCALE GENOMIC DNA]</scope>
    <source>
        <strain evidence="8 9">PWU4</strain>
    </source>
</reference>